<dbReference type="InterPro" id="IPR036366">
    <property type="entry name" value="PGBDSf"/>
</dbReference>
<organism evidence="8 9">
    <name type="scientific">Aureimonas populi</name>
    <dbReference type="NCBI Taxonomy" id="1701758"/>
    <lineage>
        <taxon>Bacteria</taxon>
        <taxon>Pseudomonadati</taxon>
        <taxon>Pseudomonadota</taxon>
        <taxon>Alphaproteobacteria</taxon>
        <taxon>Hyphomicrobiales</taxon>
        <taxon>Aurantimonadaceae</taxon>
        <taxon>Aureimonas</taxon>
    </lineage>
</organism>
<feature type="domain" description="N-acetylmuramoyl-L-alanine amidase" evidence="7">
    <location>
        <begin position="14"/>
        <end position="151"/>
    </location>
</feature>
<dbReference type="PANTHER" id="PTHR30417">
    <property type="entry name" value="N-ACETYLMURAMOYL-L-ALANINE AMIDASE AMID"/>
    <property type="match status" value="1"/>
</dbReference>
<dbReference type="Pfam" id="PF01510">
    <property type="entry name" value="Amidase_2"/>
    <property type="match status" value="1"/>
</dbReference>
<dbReference type="InterPro" id="IPR002502">
    <property type="entry name" value="Amidase_domain"/>
</dbReference>
<dbReference type="InterPro" id="IPR036365">
    <property type="entry name" value="PGBD-like_sf"/>
</dbReference>
<dbReference type="SUPFAM" id="SSF47090">
    <property type="entry name" value="PGBD-like"/>
    <property type="match status" value="1"/>
</dbReference>
<dbReference type="EMBL" id="JBHUIJ010000008">
    <property type="protein sequence ID" value="MFD2237376.1"/>
    <property type="molecule type" value="Genomic_DNA"/>
</dbReference>
<evidence type="ECO:0000313" key="8">
    <source>
        <dbReference type="EMBL" id="MFD2237376.1"/>
    </source>
</evidence>
<evidence type="ECO:0000256" key="4">
    <source>
        <dbReference type="ARBA" id="ARBA00022801"/>
    </source>
</evidence>
<evidence type="ECO:0000259" key="7">
    <source>
        <dbReference type="SMART" id="SM00644"/>
    </source>
</evidence>
<dbReference type="Gene3D" id="1.10.101.10">
    <property type="entry name" value="PGBD-like superfamily/PGBD"/>
    <property type="match status" value="1"/>
</dbReference>
<dbReference type="Proteomes" id="UP001597371">
    <property type="component" value="Unassembled WGS sequence"/>
</dbReference>
<comment type="catalytic activity">
    <reaction evidence="1">
        <text>Hydrolyzes the link between N-acetylmuramoyl residues and L-amino acid residues in certain cell-wall glycopeptides.</text>
        <dbReference type="EC" id="3.5.1.28"/>
    </reaction>
</comment>
<dbReference type="Pfam" id="PF01471">
    <property type="entry name" value="PG_binding_1"/>
    <property type="match status" value="1"/>
</dbReference>
<dbReference type="EC" id="3.5.1.28" evidence="3"/>
<protein>
    <recommendedName>
        <fullName evidence="3">N-acetylmuramoyl-L-alanine amidase</fullName>
        <ecNumber evidence="3">3.5.1.28</ecNumber>
    </recommendedName>
</protein>
<keyword evidence="9" id="KW-1185">Reference proteome</keyword>
<evidence type="ECO:0000256" key="6">
    <source>
        <dbReference type="SAM" id="MobiDB-lite"/>
    </source>
</evidence>
<proteinExistence type="inferred from homology"/>
<dbReference type="InterPro" id="IPR002477">
    <property type="entry name" value="Peptidoglycan-bd-like"/>
</dbReference>
<feature type="region of interest" description="Disordered" evidence="6">
    <location>
        <begin position="1"/>
        <end position="23"/>
    </location>
</feature>
<reference evidence="9" key="1">
    <citation type="journal article" date="2019" name="Int. J. Syst. Evol. Microbiol.">
        <title>The Global Catalogue of Microorganisms (GCM) 10K type strain sequencing project: providing services to taxonomists for standard genome sequencing and annotation.</title>
        <authorList>
            <consortium name="The Broad Institute Genomics Platform"/>
            <consortium name="The Broad Institute Genome Sequencing Center for Infectious Disease"/>
            <person name="Wu L."/>
            <person name="Ma J."/>
        </authorList>
    </citation>
    <scope>NUCLEOTIDE SEQUENCE [LARGE SCALE GENOMIC DNA]</scope>
    <source>
        <strain evidence="9">ZS-35-S2</strain>
    </source>
</reference>
<dbReference type="CDD" id="cd06583">
    <property type="entry name" value="PGRP"/>
    <property type="match status" value="1"/>
</dbReference>
<evidence type="ECO:0000313" key="9">
    <source>
        <dbReference type="Proteomes" id="UP001597371"/>
    </source>
</evidence>
<comment type="similarity">
    <text evidence="2">Belongs to the N-acetylmuramoyl-L-alanine amidase 2 family.</text>
</comment>
<sequence>MTPDSHLVSECRPSPNHDERRDGQVPAILLLHYTGMKTGEAALERLCDPQAAVSSHYLVEEDGRVFQLVPEARRAWHAGEGAWHGARDVNSRSIGIEIVNPGHEHGYRPFPARQIEAVIELCKDCVARWAILPQNVLAHSDTAPDRKQDPGELFPWDQLSAAGVGLGLAPVPIAGGRFLSPGERGQPVEAWQGLLAAFGYSVPIDGLYGEETRLATLAFQRHHRRELVDGVADLSTIKTLHGLLTTIADKI</sequence>
<dbReference type="Gene3D" id="3.40.80.10">
    <property type="entry name" value="Peptidoglycan recognition protein-like"/>
    <property type="match status" value="1"/>
</dbReference>
<dbReference type="GO" id="GO:0008745">
    <property type="term" value="F:N-acetylmuramoyl-L-alanine amidase activity"/>
    <property type="evidence" value="ECO:0007669"/>
    <property type="project" value="UniProtKB-EC"/>
</dbReference>
<name>A0ABW5CKE0_9HYPH</name>
<comment type="caution">
    <text evidence="8">The sequence shown here is derived from an EMBL/GenBank/DDBJ whole genome shotgun (WGS) entry which is preliminary data.</text>
</comment>
<evidence type="ECO:0000256" key="1">
    <source>
        <dbReference type="ARBA" id="ARBA00001561"/>
    </source>
</evidence>
<keyword evidence="4 8" id="KW-0378">Hydrolase</keyword>
<dbReference type="SUPFAM" id="SSF55846">
    <property type="entry name" value="N-acetylmuramoyl-L-alanine amidase-like"/>
    <property type="match status" value="1"/>
</dbReference>
<evidence type="ECO:0000256" key="2">
    <source>
        <dbReference type="ARBA" id="ARBA00007553"/>
    </source>
</evidence>
<gene>
    <name evidence="8" type="ORF">ACFSKQ_07845</name>
</gene>
<keyword evidence="5" id="KW-0961">Cell wall biogenesis/degradation</keyword>
<dbReference type="InterPro" id="IPR036505">
    <property type="entry name" value="Amidase/PGRP_sf"/>
</dbReference>
<dbReference type="RefSeq" id="WP_209736983.1">
    <property type="nucleotide sequence ID" value="NZ_CP072611.1"/>
</dbReference>
<evidence type="ECO:0000256" key="5">
    <source>
        <dbReference type="ARBA" id="ARBA00023316"/>
    </source>
</evidence>
<dbReference type="InterPro" id="IPR051206">
    <property type="entry name" value="NAMLAA_amidase_2"/>
</dbReference>
<dbReference type="PANTHER" id="PTHR30417:SF1">
    <property type="entry name" value="N-ACETYLMURAMOYL-L-ALANINE AMIDASE AMID"/>
    <property type="match status" value="1"/>
</dbReference>
<dbReference type="SMART" id="SM00644">
    <property type="entry name" value="Ami_2"/>
    <property type="match status" value="1"/>
</dbReference>
<accession>A0ABW5CKE0</accession>
<evidence type="ECO:0000256" key="3">
    <source>
        <dbReference type="ARBA" id="ARBA00011901"/>
    </source>
</evidence>